<organism evidence="1 2">
    <name type="scientific">Emiliania huxleyi (strain CCMP1516)</name>
    <dbReference type="NCBI Taxonomy" id="280463"/>
    <lineage>
        <taxon>Eukaryota</taxon>
        <taxon>Haptista</taxon>
        <taxon>Haptophyta</taxon>
        <taxon>Prymnesiophyceae</taxon>
        <taxon>Isochrysidales</taxon>
        <taxon>Noelaerhabdaceae</taxon>
        <taxon>Emiliania</taxon>
    </lineage>
</organism>
<evidence type="ECO:0000313" key="1">
    <source>
        <dbReference type="EnsemblProtists" id="EOD11783"/>
    </source>
</evidence>
<dbReference type="PaxDb" id="2903-EOD11783"/>
<dbReference type="RefSeq" id="XP_005764212.1">
    <property type="nucleotide sequence ID" value="XM_005764155.1"/>
</dbReference>
<evidence type="ECO:0000313" key="2">
    <source>
        <dbReference type="Proteomes" id="UP000013827"/>
    </source>
</evidence>
<proteinExistence type="predicted"/>
<reference evidence="1" key="2">
    <citation type="submission" date="2024-10" db="UniProtKB">
        <authorList>
            <consortium name="EnsemblProtists"/>
        </authorList>
    </citation>
    <scope>IDENTIFICATION</scope>
</reference>
<protein>
    <submittedName>
        <fullName evidence="1">Uncharacterized protein</fullName>
    </submittedName>
</protein>
<sequence length="56" mass="6296">MSKKRATLEPLPSHYNGLGLLRPTVSVPLASDDFMASFRVLWEEHVDFGTCVFDVD</sequence>
<dbReference type="EnsemblProtists" id="EOD11783">
    <property type="protein sequence ID" value="EOD11783"/>
    <property type="gene ID" value="EMIHUDRAFT_214072"/>
</dbReference>
<reference evidence="2" key="1">
    <citation type="journal article" date="2013" name="Nature">
        <title>Pan genome of the phytoplankton Emiliania underpins its global distribution.</title>
        <authorList>
            <person name="Read B.A."/>
            <person name="Kegel J."/>
            <person name="Klute M.J."/>
            <person name="Kuo A."/>
            <person name="Lefebvre S.C."/>
            <person name="Maumus F."/>
            <person name="Mayer C."/>
            <person name="Miller J."/>
            <person name="Monier A."/>
            <person name="Salamov A."/>
            <person name="Young J."/>
            <person name="Aguilar M."/>
            <person name="Claverie J.M."/>
            <person name="Frickenhaus S."/>
            <person name="Gonzalez K."/>
            <person name="Herman E.K."/>
            <person name="Lin Y.C."/>
            <person name="Napier J."/>
            <person name="Ogata H."/>
            <person name="Sarno A.F."/>
            <person name="Shmutz J."/>
            <person name="Schroeder D."/>
            <person name="de Vargas C."/>
            <person name="Verret F."/>
            <person name="von Dassow P."/>
            <person name="Valentin K."/>
            <person name="Van de Peer Y."/>
            <person name="Wheeler G."/>
            <person name="Dacks J.B."/>
            <person name="Delwiche C.F."/>
            <person name="Dyhrman S.T."/>
            <person name="Glockner G."/>
            <person name="John U."/>
            <person name="Richards T."/>
            <person name="Worden A.Z."/>
            <person name="Zhang X."/>
            <person name="Grigoriev I.V."/>
            <person name="Allen A.E."/>
            <person name="Bidle K."/>
            <person name="Borodovsky M."/>
            <person name="Bowler C."/>
            <person name="Brownlee C."/>
            <person name="Cock J.M."/>
            <person name="Elias M."/>
            <person name="Gladyshev V.N."/>
            <person name="Groth M."/>
            <person name="Guda C."/>
            <person name="Hadaegh A."/>
            <person name="Iglesias-Rodriguez M.D."/>
            <person name="Jenkins J."/>
            <person name="Jones B.M."/>
            <person name="Lawson T."/>
            <person name="Leese F."/>
            <person name="Lindquist E."/>
            <person name="Lobanov A."/>
            <person name="Lomsadze A."/>
            <person name="Malik S.B."/>
            <person name="Marsh M.E."/>
            <person name="Mackinder L."/>
            <person name="Mock T."/>
            <person name="Mueller-Roeber B."/>
            <person name="Pagarete A."/>
            <person name="Parker M."/>
            <person name="Probert I."/>
            <person name="Quesneville H."/>
            <person name="Raines C."/>
            <person name="Rensing S.A."/>
            <person name="Riano-Pachon D.M."/>
            <person name="Richier S."/>
            <person name="Rokitta S."/>
            <person name="Shiraiwa Y."/>
            <person name="Soanes D.M."/>
            <person name="van der Giezen M."/>
            <person name="Wahlund T.M."/>
            <person name="Williams B."/>
            <person name="Wilson W."/>
            <person name="Wolfe G."/>
            <person name="Wurch L.L."/>
        </authorList>
    </citation>
    <scope>NUCLEOTIDE SEQUENCE</scope>
</reference>
<name>A0A0D3IKJ8_EMIH1</name>
<accession>A0A0D3IKJ8</accession>
<dbReference type="GeneID" id="17257930"/>
<dbReference type="KEGG" id="ehx:EMIHUDRAFT_214072"/>
<keyword evidence="2" id="KW-1185">Reference proteome</keyword>
<dbReference type="HOGENOM" id="CLU_3018299_0_0_1"/>
<dbReference type="Proteomes" id="UP000013827">
    <property type="component" value="Unassembled WGS sequence"/>
</dbReference>
<dbReference type="AlphaFoldDB" id="A0A0D3IKJ8"/>